<evidence type="ECO:0000313" key="2">
    <source>
        <dbReference type="Proteomes" id="UP001175211"/>
    </source>
</evidence>
<accession>A0AA39KA66</accession>
<dbReference type="RefSeq" id="XP_060329729.1">
    <property type="nucleotide sequence ID" value="XM_060473375.1"/>
</dbReference>
<keyword evidence="2" id="KW-1185">Reference proteome</keyword>
<evidence type="ECO:0000313" key="1">
    <source>
        <dbReference type="EMBL" id="KAK0457417.1"/>
    </source>
</evidence>
<dbReference type="GeneID" id="85356923"/>
<protein>
    <submittedName>
        <fullName evidence="1">Uncharacterized protein</fullName>
    </submittedName>
</protein>
<dbReference type="EMBL" id="JAUEPS010000021">
    <property type="protein sequence ID" value="KAK0457417.1"/>
    <property type="molecule type" value="Genomic_DNA"/>
</dbReference>
<gene>
    <name evidence="1" type="ORF">EV420DRAFT_1548047</name>
</gene>
<dbReference type="Proteomes" id="UP001175211">
    <property type="component" value="Unassembled WGS sequence"/>
</dbReference>
<reference evidence="1" key="1">
    <citation type="submission" date="2023-06" db="EMBL/GenBank/DDBJ databases">
        <authorList>
            <consortium name="Lawrence Berkeley National Laboratory"/>
            <person name="Ahrendt S."/>
            <person name="Sahu N."/>
            <person name="Indic B."/>
            <person name="Wong-Bajracharya J."/>
            <person name="Merenyi Z."/>
            <person name="Ke H.-M."/>
            <person name="Monk M."/>
            <person name="Kocsube S."/>
            <person name="Drula E."/>
            <person name="Lipzen A."/>
            <person name="Balint B."/>
            <person name="Henrissat B."/>
            <person name="Andreopoulos B."/>
            <person name="Martin F.M."/>
            <person name="Harder C.B."/>
            <person name="Rigling D."/>
            <person name="Ford K.L."/>
            <person name="Foster G.D."/>
            <person name="Pangilinan J."/>
            <person name="Papanicolaou A."/>
            <person name="Barry K."/>
            <person name="LaButti K."/>
            <person name="Viragh M."/>
            <person name="Koriabine M."/>
            <person name="Yan M."/>
            <person name="Riley R."/>
            <person name="Champramary S."/>
            <person name="Plett K.L."/>
            <person name="Tsai I.J."/>
            <person name="Slot J."/>
            <person name="Sipos G."/>
            <person name="Plett J."/>
            <person name="Nagy L.G."/>
            <person name="Grigoriev I.V."/>
        </authorList>
    </citation>
    <scope>NUCLEOTIDE SEQUENCE</scope>
    <source>
        <strain evidence="1">CCBAS 213</strain>
    </source>
</reference>
<organism evidence="1 2">
    <name type="scientific">Armillaria tabescens</name>
    <name type="common">Ringless honey mushroom</name>
    <name type="synonym">Agaricus tabescens</name>
    <dbReference type="NCBI Taxonomy" id="1929756"/>
    <lineage>
        <taxon>Eukaryota</taxon>
        <taxon>Fungi</taxon>
        <taxon>Dikarya</taxon>
        <taxon>Basidiomycota</taxon>
        <taxon>Agaricomycotina</taxon>
        <taxon>Agaricomycetes</taxon>
        <taxon>Agaricomycetidae</taxon>
        <taxon>Agaricales</taxon>
        <taxon>Marasmiineae</taxon>
        <taxon>Physalacriaceae</taxon>
        <taxon>Desarmillaria</taxon>
    </lineage>
</organism>
<sequence length="77" mass="8611">MPIFFPIILQPLAMSTTPLDSHCTAQLHHGRHMYPESGSEKSVKAAAYVIQLHGTERWSRNQCDMSQASDAMHCLTV</sequence>
<proteinExistence type="predicted"/>
<dbReference type="AlphaFoldDB" id="A0AA39KA66"/>
<name>A0AA39KA66_ARMTA</name>
<comment type="caution">
    <text evidence="1">The sequence shown here is derived from an EMBL/GenBank/DDBJ whole genome shotgun (WGS) entry which is preliminary data.</text>
</comment>